<sequence>MNSIGPTRTRRDALRMLGIGALGALGATAVAGGLTACAPSSGSGTTGGDAAAKDFTFTSWSLNEEPSKTVVQKIVEAWEKQEKSKIRTPSYPYNEYLSQLILKLRGGETTGVIQLDIAWLGTLAAMGRLVDLEAQAKTGGYTEVALTSGQYDGTQYGLPWTTGSIGLIANGRLLDQAGITKDPVTTQEFEDALRAVKDLGGGVIPYAAATKVAQLKDILPWMQTFGCPLLEGGEGVSGGKVAIGDDASVDAVTWYKKLYDAKLIAADVDRFDARALFAQGKAGFYDDALVAKAVIAAQAKDAGLPDAMQPVVRPVLHSGDTPQALLWGHLLVVARGEGSDTAADFALHATADKATVVEYFEDLGLPPATTAGLTDPKVTADTFITDWTERITKTATGNPFWRYAKAAQIDEAIAKQVQSVLIGQSSAKQAMRAAGEEVTALIED</sequence>
<reference evidence="4 5" key="1">
    <citation type="submission" date="2020-07" db="EMBL/GenBank/DDBJ databases">
        <title>Streptomyces isolated from Indian soil.</title>
        <authorList>
            <person name="Mandal S."/>
            <person name="Maiti P.K."/>
        </authorList>
    </citation>
    <scope>NUCLEOTIDE SEQUENCE [LARGE SCALE GENOMIC DNA]</scope>
    <source>
        <strain evidence="4 5">PSKA28</strain>
    </source>
</reference>
<keyword evidence="2" id="KW-0813">Transport</keyword>
<dbReference type="PANTHER" id="PTHR30061:SF50">
    <property type="entry name" value="MALTOSE_MALTODEXTRIN-BINDING PERIPLASMIC PROTEIN"/>
    <property type="match status" value="1"/>
</dbReference>
<dbReference type="Gene3D" id="3.40.190.10">
    <property type="entry name" value="Periplasmic binding protein-like II"/>
    <property type="match status" value="1"/>
</dbReference>
<organism evidence="4 5">
    <name type="scientific">Streptomyces himalayensis subsp. himalayensis</name>
    <dbReference type="NCBI Taxonomy" id="2756131"/>
    <lineage>
        <taxon>Bacteria</taxon>
        <taxon>Bacillati</taxon>
        <taxon>Actinomycetota</taxon>
        <taxon>Actinomycetes</taxon>
        <taxon>Kitasatosporales</taxon>
        <taxon>Streptomycetaceae</taxon>
        <taxon>Streptomyces</taxon>
        <taxon>Streptomyces himalayensis</taxon>
    </lineage>
</organism>
<dbReference type="GO" id="GO:0055052">
    <property type="term" value="C:ATP-binding cassette (ABC) transporter complex, substrate-binding subunit-containing"/>
    <property type="evidence" value="ECO:0007669"/>
    <property type="project" value="TreeGrafter"/>
</dbReference>
<dbReference type="PANTHER" id="PTHR30061">
    <property type="entry name" value="MALTOSE-BINDING PERIPLASMIC PROTEIN"/>
    <property type="match status" value="1"/>
</dbReference>
<dbReference type="Pfam" id="PF13416">
    <property type="entry name" value="SBP_bac_8"/>
    <property type="match status" value="1"/>
</dbReference>
<dbReference type="SUPFAM" id="SSF53850">
    <property type="entry name" value="Periplasmic binding protein-like II"/>
    <property type="match status" value="1"/>
</dbReference>
<evidence type="ECO:0000313" key="4">
    <source>
        <dbReference type="EMBL" id="MBA2945633.1"/>
    </source>
</evidence>
<dbReference type="EMBL" id="JACEHE010000003">
    <property type="protein sequence ID" value="MBA2945633.1"/>
    <property type="molecule type" value="Genomic_DNA"/>
</dbReference>
<evidence type="ECO:0000313" key="5">
    <source>
        <dbReference type="Proteomes" id="UP000545761"/>
    </source>
</evidence>
<dbReference type="GO" id="GO:0042956">
    <property type="term" value="P:maltodextrin transmembrane transport"/>
    <property type="evidence" value="ECO:0007669"/>
    <property type="project" value="TreeGrafter"/>
</dbReference>
<gene>
    <name evidence="4" type="ORF">H1D24_07330</name>
</gene>
<dbReference type="Proteomes" id="UP000545761">
    <property type="component" value="Unassembled WGS sequence"/>
</dbReference>
<dbReference type="GO" id="GO:1901982">
    <property type="term" value="F:maltose binding"/>
    <property type="evidence" value="ECO:0007669"/>
    <property type="project" value="TreeGrafter"/>
</dbReference>
<comment type="caution">
    <text evidence="4">The sequence shown here is derived from an EMBL/GenBank/DDBJ whole genome shotgun (WGS) entry which is preliminary data.</text>
</comment>
<evidence type="ECO:0000256" key="1">
    <source>
        <dbReference type="ARBA" id="ARBA00008520"/>
    </source>
</evidence>
<accession>A0A7W0I7X6</accession>
<dbReference type="InterPro" id="IPR006059">
    <property type="entry name" value="SBP"/>
</dbReference>
<dbReference type="AlphaFoldDB" id="A0A7W0I7X6"/>
<name>A0A7W0I7X6_9ACTN</name>
<protein>
    <submittedName>
        <fullName evidence="4">Extracellular solute-binding protein</fullName>
    </submittedName>
</protein>
<comment type="similarity">
    <text evidence="1">Belongs to the bacterial solute-binding protein 1 family.</text>
</comment>
<evidence type="ECO:0000256" key="2">
    <source>
        <dbReference type="ARBA" id="ARBA00022448"/>
    </source>
</evidence>
<proteinExistence type="inferred from homology"/>
<dbReference type="PROSITE" id="PS51318">
    <property type="entry name" value="TAT"/>
    <property type="match status" value="1"/>
</dbReference>
<evidence type="ECO:0000256" key="3">
    <source>
        <dbReference type="ARBA" id="ARBA00022729"/>
    </source>
</evidence>
<dbReference type="RefSeq" id="WP_181656564.1">
    <property type="nucleotide sequence ID" value="NZ_JACEHE010000003.1"/>
</dbReference>
<dbReference type="InterPro" id="IPR006311">
    <property type="entry name" value="TAT_signal"/>
</dbReference>
<keyword evidence="3" id="KW-0732">Signal</keyword>
<dbReference type="GO" id="GO:0015768">
    <property type="term" value="P:maltose transport"/>
    <property type="evidence" value="ECO:0007669"/>
    <property type="project" value="TreeGrafter"/>
</dbReference>